<organism evidence="3">
    <name type="scientific">Pseudomonas putida</name>
    <name type="common">Arthrobacter siderocapsulatus</name>
    <dbReference type="NCBI Taxonomy" id="303"/>
    <lineage>
        <taxon>Bacteria</taxon>
        <taxon>Pseudomonadati</taxon>
        <taxon>Pseudomonadota</taxon>
        <taxon>Gammaproteobacteria</taxon>
        <taxon>Pseudomonadales</taxon>
        <taxon>Pseudomonadaceae</taxon>
        <taxon>Pseudomonas</taxon>
    </lineage>
</organism>
<dbReference type="AlphaFoldDB" id="Q93JX1"/>
<sequence length="254" mass="27433">MGYSKKQYWKVSGGRPIIAGMACLLSGAAFQGHRMTASSPASPASHTSPSATARGAVADASRRVVTVLIARRVAPASVAAFEVAMQGMLAAAEGFAGHLGGQVIRPGDSDTPGESLAADGSTEPLLYHVVFAFDNEAHLAAWQNSAERAHWLAQVLPHTVGPQQLHRVTGLDYWFAAPNSTTRPAPPRWKVATVTWLGIFPTVLMLFLTIAPLMESWYLVPRVMVITVLVVLIMTWVVAPRLTRWLHPWLHAKS</sequence>
<dbReference type="PANTHER" id="PTHR40057">
    <property type="entry name" value="SLR1162 PROTEIN"/>
    <property type="match status" value="1"/>
</dbReference>
<proteinExistence type="predicted"/>
<dbReference type="PANTHER" id="PTHR40057:SF1">
    <property type="entry name" value="SLR1162 PROTEIN"/>
    <property type="match status" value="1"/>
</dbReference>
<feature type="transmembrane region" description="Helical" evidence="2">
    <location>
        <begin position="219"/>
        <end position="239"/>
    </location>
</feature>
<keyword evidence="2" id="KW-0812">Transmembrane</keyword>
<dbReference type="EMBL" id="D85415">
    <property type="protein sequence ID" value="BAB62048.1"/>
    <property type="molecule type" value="Genomic_DNA"/>
</dbReference>
<dbReference type="InterPro" id="IPR038762">
    <property type="entry name" value="ABM_predict"/>
</dbReference>
<name>Q93JX1_PSEPU</name>
<accession>Q93JX1</accession>
<feature type="transmembrane region" description="Helical" evidence="2">
    <location>
        <begin position="191"/>
        <end position="213"/>
    </location>
</feature>
<dbReference type="SUPFAM" id="SSF54909">
    <property type="entry name" value="Dimeric alpha+beta barrel"/>
    <property type="match status" value="1"/>
</dbReference>
<reference evidence="3" key="1">
    <citation type="submission" date="1996-05" db="EMBL/GenBank/DDBJ databases">
        <title>Aniline degradation in Pseudomonas putida UCC22(pTDN1): Initial characterization of its conversion to catechol.</title>
        <authorList>
            <person name="Fukumori F."/>
            <person name="Saint C.P."/>
        </authorList>
    </citation>
    <scope>NUCLEOTIDE SEQUENCE</scope>
    <source>
        <strain evidence="3">UCC22</strain>
        <plasmid evidence="3">pTDN1</plasmid>
    </source>
</reference>
<geneLocation type="plasmid" evidence="3">
    <name>pTDN1</name>
</geneLocation>
<evidence type="ECO:0000313" key="3">
    <source>
        <dbReference type="EMBL" id="BAB62048.1"/>
    </source>
</evidence>
<keyword evidence="3" id="KW-0614">Plasmid</keyword>
<keyword evidence="2" id="KW-0472">Membrane</keyword>
<evidence type="ECO:0000256" key="2">
    <source>
        <dbReference type="SAM" id="Phobius"/>
    </source>
</evidence>
<feature type="compositionally biased region" description="Low complexity" evidence="1">
    <location>
        <begin position="36"/>
        <end position="53"/>
    </location>
</feature>
<keyword evidence="2" id="KW-1133">Transmembrane helix</keyword>
<evidence type="ECO:0000256" key="1">
    <source>
        <dbReference type="SAM" id="MobiDB-lite"/>
    </source>
</evidence>
<gene>
    <name evidence="3" type="primary">orf3</name>
</gene>
<dbReference type="InterPro" id="IPR011008">
    <property type="entry name" value="Dimeric_a/b-barrel"/>
</dbReference>
<feature type="region of interest" description="Disordered" evidence="1">
    <location>
        <begin position="35"/>
        <end position="55"/>
    </location>
</feature>
<protein>
    <submittedName>
        <fullName evidence="3">Orf3 protein</fullName>
    </submittedName>
</protein>